<keyword evidence="1" id="KW-0812">Transmembrane</keyword>
<dbReference type="Proteomes" id="UP000199012">
    <property type="component" value="Unassembled WGS sequence"/>
</dbReference>
<gene>
    <name evidence="2" type="ORF">SAMN05421867_10664</name>
</gene>
<proteinExistence type="predicted"/>
<keyword evidence="1" id="KW-1133">Transmembrane helix</keyword>
<sequence length="85" mass="8569">MSTLTATHPHHAPHAAVAAALNALHDGAERGHDLVERVRTTPLPEPTGVAGRVRRAVWVAVSSAALGGGALLVTGLLAGVVDVLS</sequence>
<organism evidence="2 3">
    <name type="scientific">Cellulomonas marina</name>
    <dbReference type="NCBI Taxonomy" id="988821"/>
    <lineage>
        <taxon>Bacteria</taxon>
        <taxon>Bacillati</taxon>
        <taxon>Actinomycetota</taxon>
        <taxon>Actinomycetes</taxon>
        <taxon>Micrococcales</taxon>
        <taxon>Cellulomonadaceae</taxon>
        <taxon>Cellulomonas</taxon>
    </lineage>
</organism>
<evidence type="ECO:0000313" key="2">
    <source>
        <dbReference type="EMBL" id="SFB05999.1"/>
    </source>
</evidence>
<evidence type="ECO:0000313" key="3">
    <source>
        <dbReference type="Proteomes" id="UP000199012"/>
    </source>
</evidence>
<keyword evidence="1" id="KW-0472">Membrane</keyword>
<dbReference type="EMBL" id="FOKA01000006">
    <property type="protein sequence ID" value="SFB05999.1"/>
    <property type="molecule type" value="Genomic_DNA"/>
</dbReference>
<evidence type="ECO:0000256" key="1">
    <source>
        <dbReference type="SAM" id="Phobius"/>
    </source>
</evidence>
<name>A0A1I0XXX5_9CELL</name>
<dbReference type="AlphaFoldDB" id="A0A1I0XXX5"/>
<keyword evidence="3" id="KW-1185">Reference proteome</keyword>
<accession>A0A1I0XXX5</accession>
<reference evidence="2 3" key="1">
    <citation type="submission" date="2016-10" db="EMBL/GenBank/DDBJ databases">
        <authorList>
            <person name="de Groot N.N."/>
        </authorList>
    </citation>
    <scope>NUCLEOTIDE SEQUENCE [LARGE SCALE GENOMIC DNA]</scope>
    <source>
        <strain evidence="2 3">CGMCC 4.6945</strain>
    </source>
</reference>
<protein>
    <submittedName>
        <fullName evidence="2">Uncharacterized protein</fullName>
    </submittedName>
</protein>
<dbReference type="RefSeq" id="WP_090032245.1">
    <property type="nucleotide sequence ID" value="NZ_BONM01000006.1"/>
</dbReference>
<feature type="transmembrane region" description="Helical" evidence="1">
    <location>
        <begin position="56"/>
        <end position="81"/>
    </location>
</feature>